<dbReference type="EMBL" id="JABCRI010000013">
    <property type="protein sequence ID" value="KAF8395673.1"/>
    <property type="molecule type" value="Genomic_DNA"/>
</dbReference>
<sequence>MGGCATKPKFLKAEDNTVLEPAPAKDESCTDSDAKIAGGTEEVGSVKVEGGDGEKEKVDDDKVDERGKKPRSLGLLLEASSPVAPLMSLEVSAILTLFQEKR</sequence>
<comment type="caution">
    <text evidence="2">The sequence shown here is derived from an EMBL/GenBank/DDBJ whole genome shotgun (WGS) entry which is preliminary data.</text>
</comment>
<evidence type="ECO:0000313" key="3">
    <source>
        <dbReference type="Proteomes" id="UP000655225"/>
    </source>
</evidence>
<protein>
    <submittedName>
        <fullName evidence="2">Uncharacterized protein</fullName>
    </submittedName>
</protein>
<gene>
    <name evidence="2" type="ORF">HHK36_019623</name>
</gene>
<dbReference type="Proteomes" id="UP000655225">
    <property type="component" value="Unassembled WGS sequence"/>
</dbReference>
<proteinExistence type="predicted"/>
<evidence type="ECO:0000256" key="1">
    <source>
        <dbReference type="SAM" id="MobiDB-lite"/>
    </source>
</evidence>
<accession>A0A835D9B3</accession>
<organism evidence="2 3">
    <name type="scientific">Tetracentron sinense</name>
    <name type="common">Spur-leaf</name>
    <dbReference type="NCBI Taxonomy" id="13715"/>
    <lineage>
        <taxon>Eukaryota</taxon>
        <taxon>Viridiplantae</taxon>
        <taxon>Streptophyta</taxon>
        <taxon>Embryophyta</taxon>
        <taxon>Tracheophyta</taxon>
        <taxon>Spermatophyta</taxon>
        <taxon>Magnoliopsida</taxon>
        <taxon>Trochodendrales</taxon>
        <taxon>Trochodendraceae</taxon>
        <taxon>Tetracentron</taxon>
    </lineage>
</organism>
<dbReference type="AlphaFoldDB" id="A0A835D9B3"/>
<feature type="region of interest" description="Disordered" evidence="1">
    <location>
        <begin position="15"/>
        <end position="68"/>
    </location>
</feature>
<keyword evidence="3" id="KW-1185">Reference proteome</keyword>
<feature type="compositionally biased region" description="Basic and acidic residues" evidence="1">
    <location>
        <begin position="23"/>
        <end position="34"/>
    </location>
</feature>
<feature type="compositionally biased region" description="Basic and acidic residues" evidence="1">
    <location>
        <begin position="49"/>
        <end position="67"/>
    </location>
</feature>
<name>A0A835D9B3_TETSI</name>
<evidence type="ECO:0000313" key="2">
    <source>
        <dbReference type="EMBL" id="KAF8395673.1"/>
    </source>
</evidence>
<reference evidence="2 3" key="1">
    <citation type="submission" date="2020-04" db="EMBL/GenBank/DDBJ databases">
        <title>Plant Genome Project.</title>
        <authorList>
            <person name="Zhang R.-G."/>
        </authorList>
    </citation>
    <scope>NUCLEOTIDE SEQUENCE [LARGE SCALE GENOMIC DNA]</scope>
    <source>
        <strain evidence="2">YNK0</strain>
        <tissue evidence="2">Leaf</tissue>
    </source>
</reference>